<sequence>MFKPFQTFTDDNYLVELQQDKKVCFGTSQERSTDPIGNKLAPHQKRNAPELNPKIQPGSYYNEKDTFIGKLENKIRSAKGVGFFASNSERFQSKFQRTPSPTRYELMPKPKKKRQIAAPFNSKSIYDLKTNNNPGPGTYNLEKISQCRRIKFFSNFGHPKMIPCVQTYCQPTPSDVCHKCKDICTKDYWHNNFATFLCHLCWMEEKTTQEIHTLKELKEFKKIRDCSYVHSHEGTSVANRIMTKSMVLKRQRLENYLDLYISCFD</sequence>
<evidence type="ECO:0000256" key="1">
    <source>
        <dbReference type="SAM" id="MobiDB-lite"/>
    </source>
</evidence>
<dbReference type="PANTHER" id="PTHR31508">
    <property type="entry name" value="PROTEIN PITCHFORK"/>
    <property type="match status" value="1"/>
</dbReference>
<dbReference type="AlphaFoldDB" id="A0A9P0FN28"/>
<dbReference type="OrthoDB" id="8189408at2759"/>
<proteinExistence type="predicted"/>
<accession>A0A9P0FN28</accession>
<keyword evidence="3" id="KW-1185">Reference proteome</keyword>
<feature type="region of interest" description="Disordered" evidence="1">
    <location>
        <begin position="28"/>
        <end position="56"/>
    </location>
</feature>
<dbReference type="PANTHER" id="PTHR31508:SF2">
    <property type="entry name" value="PROTEIN PITCHFORK"/>
    <property type="match status" value="1"/>
</dbReference>
<dbReference type="GO" id="GO:0031344">
    <property type="term" value="P:regulation of cell projection organization"/>
    <property type="evidence" value="ECO:0007669"/>
    <property type="project" value="TreeGrafter"/>
</dbReference>
<evidence type="ECO:0000313" key="2">
    <source>
        <dbReference type="EMBL" id="CAH0561432.1"/>
    </source>
</evidence>
<organism evidence="2 3">
    <name type="scientific">Brassicogethes aeneus</name>
    <name type="common">Rape pollen beetle</name>
    <name type="synonym">Meligethes aeneus</name>
    <dbReference type="NCBI Taxonomy" id="1431903"/>
    <lineage>
        <taxon>Eukaryota</taxon>
        <taxon>Metazoa</taxon>
        <taxon>Ecdysozoa</taxon>
        <taxon>Arthropoda</taxon>
        <taxon>Hexapoda</taxon>
        <taxon>Insecta</taxon>
        <taxon>Pterygota</taxon>
        <taxon>Neoptera</taxon>
        <taxon>Endopterygota</taxon>
        <taxon>Coleoptera</taxon>
        <taxon>Polyphaga</taxon>
        <taxon>Cucujiformia</taxon>
        <taxon>Nitidulidae</taxon>
        <taxon>Meligethinae</taxon>
        <taxon>Brassicogethes</taxon>
    </lineage>
</organism>
<dbReference type="EMBL" id="OV121138">
    <property type="protein sequence ID" value="CAH0561432.1"/>
    <property type="molecule type" value="Genomic_DNA"/>
</dbReference>
<gene>
    <name evidence="2" type="ORF">MELIAE_LOCUS10966</name>
</gene>
<dbReference type="Pfam" id="PF07004">
    <property type="entry name" value="SHIPPO-rpt"/>
    <property type="match status" value="1"/>
</dbReference>
<dbReference type="InterPro" id="IPR033602">
    <property type="entry name" value="CIMAP3"/>
</dbReference>
<evidence type="ECO:0000313" key="3">
    <source>
        <dbReference type="Proteomes" id="UP001154078"/>
    </source>
</evidence>
<reference evidence="2" key="1">
    <citation type="submission" date="2021-12" db="EMBL/GenBank/DDBJ databases">
        <authorList>
            <person name="King R."/>
        </authorList>
    </citation>
    <scope>NUCLEOTIDE SEQUENCE</scope>
</reference>
<protein>
    <submittedName>
        <fullName evidence="2">Uncharacterized protein</fullName>
    </submittedName>
</protein>
<dbReference type="InterPro" id="IPR010736">
    <property type="entry name" value="SHIPPO-rpt"/>
</dbReference>
<name>A0A9P0FN28_BRAAE</name>
<dbReference type="Proteomes" id="UP001154078">
    <property type="component" value="Chromosome 7"/>
</dbReference>
<dbReference type="GO" id="GO:0008092">
    <property type="term" value="F:cytoskeletal protein binding"/>
    <property type="evidence" value="ECO:0007669"/>
    <property type="project" value="TreeGrafter"/>
</dbReference>